<evidence type="ECO:0000313" key="3">
    <source>
        <dbReference type="EMBL" id="AUI70802.1"/>
    </source>
</evidence>
<dbReference type="OrthoDB" id="2321224at2"/>
<evidence type="ECO:0000313" key="4">
    <source>
        <dbReference type="Proteomes" id="UP000234653"/>
    </source>
</evidence>
<evidence type="ECO:0008006" key="5">
    <source>
        <dbReference type="Google" id="ProtNLM"/>
    </source>
</evidence>
<dbReference type="Proteomes" id="UP000234653">
    <property type="component" value="Chromosome"/>
</dbReference>
<dbReference type="InterPro" id="IPR037873">
    <property type="entry name" value="BamE-like"/>
</dbReference>
<gene>
    <name evidence="3" type="ORF">LA20249_00660</name>
</gene>
<dbReference type="KEGG" id="lali:LA20249_00660"/>
<keyword evidence="1" id="KW-0732">Signal</keyword>
<keyword evidence="4" id="KW-1185">Reference proteome</keyword>
<dbReference type="EMBL" id="CP018867">
    <property type="protein sequence ID" value="AUI70802.1"/>
    <property type="molecule type" value="Genomic_DNA"/>
</dbReference>
<dbReference type="AlphaFoldDB" id="A0A2K9HNQ2"/>
<keyword evidence="2" id="KW-0472">Membrane</keyword>
<dbReference type="InterPro" id="IPR024418">
    <property type="entry name" value="DUF3862"/>
</dbReference>
<evidence type="ECO:0000256" key="2">
    <source>
        <dbReference type="SAM" id="Phobius"/>
    </source>
</evidence>
<feature type="transmembrane region" description="Helical" evidence="2">
    <location>
        <begin position="14"/>
        <end position="38"/>
    </location>
</feature>
<reference evidence="3 4" key="1">
    <citation type="submission" date="2016-12" db="EMBL/GenBank/DDBJ databases">
        <title>The whole genome sequencing and assembly of Lactobacillus alimentarius DSM 20249T strain.</title>
        <authorList>
            <person name="Lee Y.-J."/>
            <person name="Yi H."/>
            <person name="Bahn Y.-S."/>
            <person name="Kim J.F."/>
            <person name="Lee D.-W."/>
        </authorList>
    </citation>
    <scope>NUCLEOTIDE SEQUENCE [LARGE SCALE GENOMIC DNA]</scope>
    <source>
        <strain evidence="3 4">DSM 20249</strain>
    </source>
</reference>
<name>A0A2K9HNQ2_9LACO</name>
<organism evidence="3 4">
    <name type="scientific">Companilactobacillus alimentarius DSM 20249</name>
    <dbReference type="NCBI Taxonomy" id="1423720"/>
    <lineage>
        <taxon>Bacteria</taxon>
        <taxon>Bacillati</taxon>
        <taxon>Bacillota</taxon>
        <taxon>Bacilli</taxon>
        <taxon>Lactobacillales</taxon>
        <taxon>Lactobacillaceae</taxon>
        <taxon>Companilactobacillus</taxon>
    </lineage>
</organism>
<dbReference type="Gene3D" id="3.30.1450.10">
    <property type="match status" value="2"/>
</dbReference>
<proteinExistence type="predicted"/>
<evidence type="ECO:0000256" key="1">
    <source>
        <dbReference type="ARBA" id="ARBA00022729"/>
    </source>
</evidence>
<sequence>MNENERKPFYKRNWFWITILSIIVVVSATTYVANYAFYQDKADQTTLRQRKSQSLKKKAEKSPSLITKYNSIKTGREGYSKRTIYKLLGNPKESQLIDPEGQIENVTWNGTDNNNEVMIQITFEKNKAQAKSIQGLDIDRENSLTLVDYNKIADGDGYNRVIDVLGEPDDYSDMNGIRTLTYVSDLSELDPTQNASIQIKLSNNQVISKSQINVK</sequence>
<dbReference type="RefSeq" id="WP_057737895.1">
    <property type="nucleotide sequence ID" value="NZ_AZDQ01000007.1"/>
</dbReference>
<dbReference type="Pfam" id="PF12978">
    <property type="entry name" value="DUF3862"/>
    <property type="match status" value="1"/>
</dbReference>
<accession>A0A2K9HNQ2</accession>
<keyword evidence="2" id="KW-1133">Transmembrane helix</keyword>
<keyword evidence="2" id="KW-0812">Transmembrane</keyword>
<protein>
    <recommendedName>
        <fullName evidence="5">DUF3862 domain-containing protein</fullName>
    </recommendedName>
</protein>